<evidence type="ECO:0000256" key="5">
    <source>
        <dbReference type="ARBA" id="ARBA00024867"/>
    </source>
</evidence>
<sequence length="518" mass="58930">MYKILVVDDDPNIRIGLSRMIQNAYPDTVITDTAENGRIAFDQVVKFHFDAVITDIKMPVWGGLELLTHLKEEYVIPPTLVLSGYDDYNLVRSSLKLGAIDYLLKPVNEGLLLNALDSIFKSLEINSLNPPALEADLKNQILLEGFFGSAPVDEEKEAFLTRSHITRDTPCRVLYVDMSHGLYSRKKIIRNFIETRFESCFPPSSSYCPVYGEIGQYWILLLFELGETARCAALTAAFLKQLEDEGLFVSASLSPLPLADLSFLKAECLRGFERYFFDLPYTADSKEWTGSEEGEQTGMKRHRAAEQELLDLTTAALAEYDYAGALEHLSRLFAYFNSRRPPVAHLRRTLSNGIYDLMGRNANFIPVVSQSSLTDYDILAQIEDASSLKELQTSMFATLNFYVEKAMDSLNNKEDFVIKKAKEYIRNNYRDTITLNDVSAYVYLNPNYFSTLFKSKTGITFRQYLRDFRIQTSKELIRQGNLKVYEVADAVGYPEPAHFVRAFKEVEGISPTEYKNSL</sequence>
<dbReference type="Gene3D" id="1.10.10.60">
    <property type="entry name" value="Homeodomain-like"/>
    <property type="match status" value="2"/>
</dbReference>
<dbReference type="GO" id="GO:0000160">
    <property type="term" value="P:phosphorelay signal transduction system"/>
    <property type="evidence" value="ECO:0007669"/>
    <property type="project" value="InterPro"/>
</dbReference>
<keyword evidence="6" id="KW-0597">Phosphoprotein</keyword>
<dbReference type="PANTHER" id="PTHR43280">
    <property type="entry name" value="ARAC-FAMILY TRANSCRIPTIONAL REGULATOR"/>
    <property type="match status" value="1"/>
</dbReference>
<dbReference type="InterPro" id="IPR018062">
    <property type="entry name" value="HTH_AraC-typ_CS"/>
</dbReference>
<name>A0A174HQ84_9FIRM</name>
<evidence type="ECO:0000256" key="3">
    <source>
        <dbReference type="ARBA" id="ARBA00023125"/>
    </source>
</evidence>
<comment type="function">
    <text evidence="5">May play the central regulatory role in sporulation. It may be an element of the effector pathway responsible for the activation of sporulation genes in response to nutritional stress. Spo0A may act in concert with spo0H (a sigma factor) to control the expression of some genes that are critical to the sporulation process.</text>
</comment>
<organism evidence="9 11">
    <name type="scientific">Hungatella hathewayi</name>
    <dbReference type="NCBI Taxonomy" id="154046"/>
    <lineage>
        <taxon>Bacteria</taxon>
        <taxon>Bacillati</taxon>
        <taxon>Bacillota</taxon>
        <taxon>Clostridia</taxon>
        <taxon>Lachnospirales</taxon>
        <taxon>Lachnospiraceae</taxon>
        <taxon>Hungatella</taxon>
    </lineage>
</organism>
<protein>
    <recommendedName>
        <fullName evidence="1">Stage 0 sporulation protein A homolog</fullName>
    </recommendedName>
</protein>
<reference evidence="10 12" key="2">
    <citation type="submission" date="2018-08" db="EMBL/GenBank/DDBJ databases">
        <title>A genome reference for cultivated species of the human gut microbiota.</title>
        <authorList>
            <person name="Zou Y."/>
            <person name="Xue W."/>
            <person name="Luo G."/>
        </authorList>
    </citation>
    <scope>NUCLEOTIDE SEQUENCE [LARGE SCALE GENOMIC DNA]</scope>
    <source>
        <strain evidence="10 12">AF19-13AC</strain>
    </source>
</reference>
<keyword evidence="2" id="KW-0805">Transcription regulation</keyword>
<dbReference type="OrthoDB" id="384217at2"/>
<evidence type="ECO:0000259" key="7">
    <source>
        <dbReference type="PROSITE" id="PS01124"/>
    </source>
</evidence>
<reference evidence="9 11" key="1">
    <citation type="submission" date="2015-09" db="EMBL/GenBank/DDBJ databases">
        <authorList>
            <consortium name="Pathogen Informatics"/>
        </authorList>
    </citation>
    <scope>NUCLEOTIDE SEQUENCE [LARGE SCALE GENOMIC DNA]</scope>
    <source>
        <strain evidence="9 11">2789STDY5608850</strain>
    </source>
</reference>
<dbReference type="Pfam" id="PF00072">
    <property type="entry name" value="Response_reg"/>
    <property type="match status" value="1"/>
</dbReference>
<dbReference type="SUPFAM" id="SSF52172">
    <property type="entry name" value="CheY-like"/>
    <property type="match status" value="1"/>
</dbReference>
<evidence type="ECO:0000256" key="1">
    <source>
        <dbReference type="ARBA" id="ARBA00018672"/>
    </source>
</evidence>
<evidence type="ECO:0000313" key="10">
    <source>
        <dbReference type="EMBL" id="RGD67349.1"/>
    </source>
</evidence>
<dbReference type="PANTHER" id="PTHR43280:SF28">
    <property type="entry name" value="HTH-TYPE TRANSCRIPTIONAL ACTIVATOR RHAS"/>
    <property type="match status" value="1"/>
</dbReference>
<evidence type="ECO:0000256" key="6">
    <source>
        <dbReference type="PROSITE-ProRule" id="PRU00169"/>
    </source>
</evidence>
<dbReference type="InterPro" id="IPR001789">
    <property type="entry name" value="Sig_transdc_resp-reg_receiver"/>
</dbReference>
<evidence type="ECO:0000313" key="12">
    <source>
        <dbReference type="Proteomes" id="UP000261023"/>
    </source>
</evidence>
<dbReference type="InterPro" id="IPR009057">
    <property type="entry name" value="Homeodomain-like_sf"/>
</dbReference>
<dbReference type="SMART" id="SM00448">
    <property type="entry name" value="REC"/>
    <property type="match status" value="1"/>
</dbReference>
<dbReference type="EMBL" id="CYZE01000011">
    <property type="protein sequence ID" value="CUO77074.1"/>
    <property type="molecule type" value="Genomic_DNA"/>
</dbReference>
<dbReference type="Proteomes" id="UP000095651">
    <property type="component" value="Unassembled WGS sequence"/>
</dbReference>
<dbReference type="Pfam" id="PF12833">
    <property type="entry name" value="HTH_18"/>
    <property type="match status" value="1"/>
</dbReference>
<gene>
    <name evidence="9" type="primary">ypdC_2</name>
    <name evidence="10" type="ORF">DWX31_27830</name>
    <name evidence="9" type="ORF">ERS852407_03907</name>
</gene>
<accession>A0A174HQ84</accession>
<dbReference type="PRINTS" id="PR00032">
    <property type="entry name" value="HTHARAC"/>
</dbReference>
<evidence type="ECO:0000256" key="4">
    <source>
        <dbReference type="ARBA" id="ARBA00023163"/>
    </source>
</evidence>
<feature type="domain" description="HTH araC/xylS-type" evidence="7">
    <location>
        <begin position="419"/>
        <end position="517"/>
    </location>
</feature>
<keyword evidence="4" id="KW-0804">Transcription</keyword>
<dbReference type="Gene3D" id="3.40.50.2300">
    <property type="match status" value="1"/>
</dbReference>
<dbReference type="InterPro" id="IPR020449">
    <property type="entry name" value="Tscrpt_reg_AraC-type_HTH"/>
</dbReference>
<evidence type="ECO:0000313" key="11">
    <source>
        <dbReference type="Proteomes" id="UP000095651"/>
    </source>
</evidence>
<dbReference type="EMBL" id="QTJW01000026">
    <property type="protein sequence ID" value="RGD67349.1"/>
    <property type="molecule type" value="Genomic_DNA"/>
</dbReference>
<dbReference type="InterPro" id="IPR018060">
    <property type="entry name" value="HTH_AraC"/>
</dbReference>
<dbReference type="GO" id="GO:0043565">
    <property type="term" value="F:sequence-specific DNA binding"/>
    <property type="evidence" value="ECO:0007669"/>
    <property type="project" value="InterPro"/>
</dbReference>
<dbReference type="RefSeq" id="WP_002605385.1">
    <property type="nucleotide sequence ID" value="NZ_CABIXC010000011.1"/>
</dbReference>
<dbReference type="SMART" id="SM00342">
    <property type="entry name" value="HTH_ARAC"/>
    <property type="match status" value="1"/>
</dbReference>
<dbReference type="Proteomes" id="UP000261023">
    <property type="component" value="Unassembled WGS sequence"/>
</dbReference>
<dbReference type="PROSITE" id="PS01124">
    <property type="entry name" value="HTH_ARAC_FAMILY_2"/>
    <property type="match status" value="1"/>
</dbReference>
<dbReference type="PROSITE" id="PS50110">
    <property type="entry name" value="RESPONSE_REGULATORY"/>
    <property type="match status" value="1"/>
</dbReference>
<dbReference type="GO" id="GO:0003700">
    <property type="term" value="F:DNA-binding transcription factor activity"/>
    <property type="evidence" value="ECO:0007669"/>
    <property type="project" value="InterPro"/>
</dbReference>
<proteinExistence type="predicted"/>
<evidence type="ECO:0000313" key="9">
    <source>
        <dbReference type="EMBL" id="CUO77074.1"/>
    </source>
</evidence>
<dbReference type="AlphaFoldDB" id="A0A174HQ84"/>
<keyword evidence="3 10" id="KW-0238">DNA-binding</keyword>
<feature type="domain" description="Response regulatory" evidence="8">
    <location>
        <begin position="3"/>
        <end position="120"/>
    </location>
</feature>
<evidence type="ECO:0000259" key="8">
    <source>
        <dbReference type="PROSITE" id="PS50110"/>
    </source>
</evidence>
<dbReference type="InterPro" id="IPR011006">
    <property type="entry name" value="CheY-like_superfamily"/>
</dbReference>
<dbReference type="SUPFAM" id="SSF46689">
    <property type="entry name" value="Homeodomain-like"/>
    <property type="match status" value="2"/>
</dbReference>
<dbReference type="CDD" id="cd17536">
    <property type="entry name" value="REC_YesN-like"/>
    <property type="match status" value="1"/>
</dbReference>
<dbReference type="PROSITE" id="PS00041">
    <property type="entry name" value="HTH_ARAC_FAMILY_1"/>
    <property type="match status" value="1"/>
</dbReference>
<evidence type="ECO:0000256" key="2">
    <source>
        <dbReference type="ARBA" id="ARBA00023015"/>
    </source>
</evidence>
<feature type="modified residue" description="4-aspartylphosphate" evidence="6">
    <location>
        <position position="55"/>
    </location>
</feature>